<proteinExistence type="predicted"/>
<reference evidence="2" key="2">
    <citation type="submission" date="2016-02" db="EMBL/GenBank/DDBJ databases">
        <title>Genome sequencing of Aspergillus luchuensis NBRC 4314.</title>
        <authorList>
            <person name="Yamada O."/>
        </authorList>
    </citation>
    <scope>NUCLEOTIDE SEQUENCE [LARGE SCALE GENOMIC DNA]</scope>
    <source>
        <strain evidence="2">RIB 2604</strain>
    </source>
</reference>
<sequence length="46" mass="4989">MNLPFLNSHLTSFEVWSGLKGTIIGSDTNNGIVFSGISICAIKLYE</sequence>
<accession>A0A146FM58</accession>
<protein>
    <submittedName>
        <fullName evidence="1">Uncharacterized protein</fullName>
    </submittedName>
</protein>
<gene>
    <name evidence="1" type="ORF">RIB2604_02105790</name>
</gene>
<comment type="caution">
    <text evidence="1">The sequence shown here is derived from an EMBL/GenBank/DDBJ whole genome shotgun (WGS) entry which is preliminary data.</text>
</comment>
<evidence type="ECO:0000313" key="1">
    <source>
        <dbReference type="EMBL" id="GAT26896.1"/>
    </source>
</evidence>
<name>A0A146FM58_ASPKA</name>
<dbReference type="EMBL" id="BCWF01000021">
    <property type="protein sequence ID" value="GAT26896.1"/>
    <property type="molecule type" value="Genomic_DNA"/>
</dbReference>
<organism evidence="1 2">
    <name type="scientific">Aspergillus kawachii</name>
    <name type="common">White koji mold</name>
    <name type="synonym">Aspergillus awamori var. kawachi</name>
    <dbReference type="NCBI Taxonomy" id="1069201"/>
    <lineage>
        <taxon>Eukaryota</taxon>
        <taxon>Fungi</taxon>
        <taxon>Dikarya</taxon>
        <taxon>Ascomycota</taxon>
        <taxon>Pezizomycotina</taxon>
        <taxon>Eurotiomycetes</taxon>
        <taxon>Eurotiomycetidae</taxon>
        <taxon>Eurotiales</taxon>
        <taxon>Aspergillaceae</taxon>
        <taxon>Aspergillus</taxon>
        <taxon>Aspergillus subgen. Circumdati</taxon>
    </lineage>
</organism>
<dbReference type="AlphaFoldDB" id="A0A146FM58"/>
<dbReference type="Proteomes" id="UP000075230">
    <property type="component" value="Unassembled WGS sequence"/>
</dbReference>
<reference evidence="1 2" key="1">
    <citation type="journal article" date="2016" name="DNA Res.">
        <title>Genome sequence of Aspergillus luchuensis NBRC 4314.</title>
        <authorList>
            <person name="Yamada O."/>
            <person name="Machida M."/>
            <person name="Hosoyama A."/>
            <person name="Goto M."/>
            <person name="Takahashi T."/>
            <person name="Futagami T."/>
            <person name="Yamagata Y."/>
            <person name="Takeuchi M."/>
            <person name="Kobayashi T."/>
            <person name="Koike H."/>
            <person name="Abe K."/>
            <person name="Asai K."/>
            <person name="Arita M."/>
            <person name="Fujita N."/>
            <person name="Fukuda K."/>
            <person name="Higa K."/>
            <person name="Horikawa H."/>
            <person name="Ishikawa T."/>
            <person name="Jinno K."/>
            <person name="Kato Y."/>
            <person name="Kirimura K."/>
            <person name="Mizutani O."/>
            <person name="Nakasone K."/>
            <person name="Sano M."/>
            <person name="Shiraishi Y."/>
            <person name="Tsukahara M."/>
            <person name="Gomi K."/>
        </authorList>
    </citation>
    <scope>NUCLEOTIDE SEQUENCE [LARGE SCALE GENOMIC DNA]</scope>
    <source>
        <strain evidence="1 2">RIB 2604</strain>
    </source>
</reference>
<evidence type="ECO:0000313" key="2">
    <source>
        <dbReference type="Proteomes" id="UP000075230"/>
    </source>
</evidence>